<evidence type="ECO:0000313" key="1">
    <source>
        <dbReference type="EMBL" id="CAD7000631.1"/>
    </source>
</evidence>
<accession>A0A811UPH3</accession>
<reference evidence="1" key="1">
    <citation type="submission" date="2020-11" db="EMBL/GenBank/DDBJ databases">
        <authorList>
            <person name="Whitehead M."/>
        </authorList>
    </citation>
    <scope>NUCLEOTIDE SEQUENCE</scope>
    <source>
        <strain evidence="1">EGII</strain>
    </source>
</reference>
<comment type="caution">
    <text evidence="1">The sequence shown here is derived from an EMBL/GenBank/DDBJ whole genome shotgun (WGS) entry which is preliminary data.</text>
</comment>
<sequence length="117" mass="12995">DFQLVNGVLLRTQHQEKRRGEYVQVFGVCARRGRSTDSPTQATELTNQTCRRRHAATLRRFGMASHENIPRILVLKPCAVCLRVDACVINHCICGVNECKAGGGVVIVVADFYVVII</sequence>
<feature type="non-terminal residue" evidence="1">
    <location>
        <position position="1"/>
    </location>
</feature>
<name>A0A811UPH3_CERCA</name>
<dbReference type="EMBL" id="CAJHJT010000012">
    <property type="protein sequence ID" value="CAD7000631.1"/>
    <property type="molecule type" value="Genomic_DNA"/>
</dbReference>
<gene>
    <name evidence="1" type="ORF">CCAP1982_LOCUS9105</name>
</gene>
<dbReference type="AlphaFoldDB" id="A0A811UPH3"/>
<evidence type="ECO:0000313" key="2">
    <source>
        <dbReference type="Proteomes" id="UP000606786"/>
    </source>
</evidence>
<proteinExistence type="predicted"/>
<protein>
    <submittedName>
        <fullName evidence="1">(Mediterranean fruit fly) hypothetical protein</fullName>
    </submittedName>
</protein>
<dbReference type="Proteomes" id="UP000606786">
    <property type="component" value="Unassembled WGS sequence"/>
</dbReference>
<keyword evidence="2" id="KW-1185">Reference proteome</keyword>
<organism evidence="1 2">
    <name type="scientific">Ceratitis capitata</name>
    <name type="common">Mediterranean fruit fly</name>
    <name type="synonym">Tephritis capitata</name>
    <dbReference type="NCBI Taxonomy" id="7213"/>
    <lineage>
        <taxon>Eukaryota</taxon>
        <taxon>Metazoa</taxon>
        <taxon>Ecdysozoa</taxon>
        <taxon>Arthropoda</taxon>
        <taxon>Hexapoda</taxon>
        <taxon>Insecta</taxon>
        <taxon>Pterygota</taxon>
        <taxon>Neoptera</taxon>
        <taxon>Endopterygota</taxon>
        <taxon>Diptera</taxon>
        <taxon>Brachycera</taxon>
        <taxon>Muscomorpha</taxon>
        <taxon>Tephritoidea</taxon>
        <taxon>Tephritidae</taxon>
        <taxon>Ceratitis</taxon>
        <taxon>Ceratitis</taxon>
    </lineage>
</organism>